<feature type="domain" description="Peptidase S26" evidence="6">
    <location>
        <begin position="74"/>
        <end position="106"/>
    </location>
</feature>
<dbReference type="Gene3D" id="2.10.109.10">
    <property type="entry name" value="Umud Fragment, subunit A"/>
    <property type="match status" value="1"/>
</dbReference>
<dbReference type="SUPFAM" id="SSF51306">
    <property type="entry name" value="LexA/Signal peptidase"/>
    <property type="match status" value="1"/>
</dbReference>
<protein>
    <submittedName>
        <fullName evidence="7">Unannotated protein</fullName>
    </submittedName>
</protein>
<evidence type="ECO:0000256" key="5">
    <source>
        <dbReference type="ARBA" id="ARBA00023136"/>
    </source>
</evidence>
<dbReference type="GO" id="GO:0006627">
    <property type="term" value="P:protein processing involved in protein targeting to mitochondrion"/>
    <property type="evidence" value="ECO:0007669"/>
    <property type="project" value="TreeGrafter"/>
</dbReference>
<accession>A0A6J5YX13</accession>
<dbReference type="PANTHER" id="PTHR12383">
    <property type="entry name" value="PROTEASE FAMILY S26 MITOCHONDRIAL INNER MEMBRANE PROTEASE-RELATED"/>
    <property type="match status" value="1"/>
</dbReference>
<dbReference type="GO" id="GO:0004252">
    <property type="term" value="F:serine-type endopeptidase activity"/>
    <property type="evidence" value="ECO:0007669"/>
    <property type="project" value="InterPro"/>
</dbReference>
<proteinExistence type="predicted"/>
<dbReference type="AlphaFoldDB" id="A0A6J5YX13"/>
<evidence type="ECO:0000256" key="4">
    <source>
        <dbReference type="ARBA" id="ARBA00023128"/>
    </source>
</evidence>
<reference evidence="7" key="1">
    <citation type="submission" date="2020-05" db="EMBL/GenBank/DDBJ databases">
        <authorList>
            <person name="Chiriac C."/>
            <person name="Salcher M."/>
            <person name="Ghai R."/>
            <person name="Kavagutti S V."/>
        </authorList>
    </citation>
    <scope>NUCLEOTIDE SEQUENCE</scope>
</reference>
<dbReference type="GO" id="GO:0006465">
    <property type="term" value="P:signal peptide processing"/>
    <property type="evidence" value="ECO:0007669"/>
    <property type="project" value="InterPro"/>
</dbReference>
<dbReference type="EMBL" id="CAESAM010000015">
    <property type="protein sequence ID" value="CAB4335035.1"/>
    <property type="molecule type" value="Genomic_DNA"/>
</dbReference>
<evidence type="ECO:0000313" key="7">
    <source>
        <dbReference type="EMBL" id="CAB4335035.1"/>
    </source>
</evidence>
<dbReference type="InterPro" id="IPR019533">
    <property type="entry name" value="Peptidase_S26"/>
</dbReference>
<comment type="subcellular location">
    <subcellularLocation>
        <location evidence="1">Mitochondrion inner membrane</location>
    </subcellularLocation>
</comment>
<evidence type="ECO:0000256" key="1">
    <source>
        <dbReference type="ARBA" id="ARBA00004273"/>
    </source>
</evidence>
<organism evidence="7">
    <name type="scientific">freshwater metagenome</name>
    <dbReference type="NCBI Taxonomy" id="449393"/>
    <lineage>
        <taxon>unclassified sequences</taxon>
        <taxon>metagenomes</taxon>
        <taxon>ecological metagenomes</taxon>
    </lineage>
</organism>
<evidence type="ECO:0000259" key="6">
    <source>
        <dbReference type="Pfam" id="PF10502"/>
    </source>
</evidence>
<dbReference type="InterPro" id="IPR052064">
    <property type="entry name" value="Mito_IMP1_subunit"/>
</dbReference>
<dbReference type="GO" id="GO:0042720">
    <property type="term" value="C:mitochondrial inner membrane peptidase complex"/>
    <property type="evidence" value="ECO:0007669"/>
    <property type="project" value="TreeGrafter"/>
</dbReference>
<dbReference type="InterPro" id="IPR036286">
    <property type="entry name" value="LexA/Signal_pep-like_sf"/>
</dbReference>
<sequence>MLGFSTVKVSGSSMSPTFMPNDWLLIKKIGKSSHPLKIHSVYLIADPERPGIQLLKRVKEVEIDEVIGGKAQFTYWFEGDHPSSTDSRKWGWVKQEQVLGKVFLRYRIGKIN</sequence>
<keyword evidence="4" id="KW-0496">Mitochondrion</keyword>
<keyword evidence="3" id="KW-0378">Hydrolase</keyword>
<evidence type="ECO:0000256" key="3">
    <source>
        <dbReference type="ARBA" id="ARBA00022801"/>
    </source>
</evidence>
<keyword evidence="2" id="KW-0999">Mitochondrion inner membrane</keyword>
<gene>
    <name evidence="7" type="ORF">UFOPK4171_00297</name>
</gene>
<dbReference type="PANTHER" id="PTHR12383:SF16">
    <property type="entry name" value="MITOCHONDRIAL INNER MEMBRANE PROTEASE SUBUNIT 1"/>
    <property type="match status" value="1"/>
</dbReference>
<keyword evidence="5" id="KW-0472">Membrane</keyword>
<name>A0A6J5YX13_9ZZZZ</name>
<feature type="domain" description="Peptidase S26" evidence="6">
    <location>
        <begin position="4"/>
        <end position="58"/>
    </location>
</feature>
<dbReference type="CDD" id="cd06530">
    <property type="entry name" value="S26_SPase_I"/>
    <property type="match status" value="1"/>
</dbReference>
<dbReference type="Pfam" id="PF10502">
    <property type="entry name" value="Peptidase_S26"/>
    <property type="match status" value="2"/>
</dbReference>
<evidence type="ECO:0000256" key="2">
    <source>
        <dbReference type="ARBA" id="ARBA00022792"/>
    </source>
</evidence>